<feature type="transmembrane region" description="Helical" evidence="6">
    <location>
        <begin position="148"/>
        <end position="171"/>
    </location>
</feature>
<keyword evidence="4 6" id="KW-1133">Transmembrane helix</keyword>
<keyword evidence="2" id="KW-1003">Cell membrane</keyword>
<reference evidence="8 9" key="1">
    <citation type="submission" date="2020-03" db="EMBL/GenBank/DDBJ databases">
        <title>Genomic Encyclopedia of Type Strains, Phase IV (KMG-IV): sequencing the most valuable type-strain genomes for metagenomic binning, comparative biology and taxonomic classification.</title>
        <authorList>
            <person name="Goeker M."/>
        </authorList>
    </citation>
    <scope>NUCLEOTIDE SEQUENCE [LARGE SCALE GENOMIC DNA]</scope>
    <source>
        <strain evidence="8 9">DSM 24233</strain>
    </source>
</reference>
<evidence type="ECO:0000313" key="8">
    <source>
        <dbReference type="EMBL" id="NJB69409.1"/>
    </source>
</evidence>
<feature type="transmembrane region" description="Helical" evidence="6">
    <location>
        <begin position="263"/>
        <end position="282"/>
    </location>
</feature>
<name>A0A846QXQ2_9BACT</name>
<sequence>MPPVLIFSGFEGIVCRTSIAKAGTDMTSKGYLYVLTAAVLWGITGPLAKYAFSLGIEPLEVAFWRCVIPFFPFAFQALRSRRLAIARSDRPAVLAFGLVCVAAFYGVYQLAIRAGGAAMASVLMYTAPAWVAIMAWLLLGERMTPAKIAAVVATLAGVAGVSGVLSGNAAVSVSPTAIVLGLISGVTYAMYFIFGKRLLPRYTTPQLFLYGLPIGALALFPLVEFHHKTPGAWAAIVAVCILSTYLAYTFYYAGLQHLEATRASVVATLEPVVASAMAFMWWDESFSLMGYMGSGLILGAVVLMIIDGRRQTPEPEPEPNPAPTA</sequence>
<dbReference type="PANTHER" id="PTHR32322:SF18">
    <property type="entry name" value="S-ADENOSYLMETHIONINE_S-ADENOSYLHOMOCYSTEINE TRANSPORTER"/>
    <property type="match status" value="1"/>
</dbReference>
<evidence type="ECO:0000313" key="9">
    <source>
        <dbReference type="Proteomes" id="UP000580856"/>
    </source>
</evidence>
<feature type="transmembrane region" description="Helical" evidence="6">
    <location>
        <begin position="62"/>
        <end position="80"/>
    </location>
</feature>
<feature type="domain" description="EamA" evidence="7">
    <location>
        <begin position="29"/>
        <end position="162"/>
    </location>
</feature>
<protein>
    <submittedName>
        <fullName evidence="8">DME family drug/metabolite transporter</fullName>
    </submittedName>
</protein>
<evidence type="ECO:0000256" key="1">
    <source>
        <dbReference type="ARBA" id="ARBA00004651"/>
    </source>
</evidence>
<feature type="transmembrane region" description="Helical" evidence="6">
    <location>
        <begin position="207"/>
        <end position="225"/>
    </location>
</feature>
<feature type="transmembrane region" description="Helical" evidence="6">
    <location>
        <begin position="92"/>
        <end position="111"/>
    </location>
</feature>
<comment type="subcellular location">
    <subcellularLocation>
        <location evidence="1">Cell membrane</location>
        <topology evidence="1">Multi-pass membrane protein</topology>
    </subcellularLocation>
</comment>
<dbReference type="Gene3D" id="1.10.3730.20">
    <property type="match status" value="2"/>
</dbReference>
<feature type="transmembrane region" description="Helical" evidence="6">
    <location>
        <begin position="117"/>
        <end position="139"/>
    </location>
</feature>
<evidence type="ECO:0000256" key="3">
    <source>
        <dbReference type="ARBA" id="ARBA00022692"/>
    </source>
</evidence>
<dbReference type="SUPFAM" id="SSF103481">
    <property type="entry name" value="Multidrug resistance efflux transporter EmrE"/>
    <property type="match status" value="2"/>
</dbReference>
<dbReference type="InterPro" id="IPR000620">
    <property type="entry name" value="EamA_dom"/>
</dbReference>
<accession>A0A846QXQ2</accession>
<feature type="transmembrane region" description="Helical" evidence="6">
    <location>
        <begin position="288"/>
        <end position="306"/>
    </location>
</feature>
<dbReference type="InterPro" id="IPR050638">
    <property type="entry name" value="AA-Vitamin_Transporters"/>
</dbReference>
<evidence type="ECO:0000259" key="7">
    <source>
        <dbReference type="Pfam" id="PF00892"/>
    </source>
</evidence>
<dbReference type="Proteomes" id="UP000580856">
    <property type="component" value="Unassembled WGS sequence"/>
</dbReference>
<feature type="domain" description="EamA" evidence="7">
    <location>
        <begin position="177"/>
        <end position="305"/>
    </location>
</feature>
<evidence type="ECO:0000256" key="6">
    <source>
        <dbReference type="SAM" id="Phobius"/>
    </source>
</evidence>
<feature type="transmembrane region" description="Helical" evidence="6">
    <location>
        <begin position="231"/>
        <end position="251"/>
    </location>
</feature>
<evidence type="ECO:0000256" key="2">
    <source>
        <dbReference type="ARBA" id="ARBA00022475"/>
    </source>
</evidence>
<evidence type="ECO:0000256" key="5">
    <source>
        <dbReference type="ARBA" id="ARBA00023136"/>
    </source>
</evidence>
<evidence type="ECO:0000256" key="4">
    <source>
        <dbReference type="ARBA" id="ARBA00022989"/>
    </source>
</evidence>
<dbReference type="EMBL" id="JAATJA010000005">
    <property type="protein sequence ID" value="NJB69409.1"/>
    <property type="molecule type" value="Genomic_DNA"/>
</dbReference>
<proteinExistence type="predicted"/>
<comment type="caution">
    <text evidence="8">The sequence shown here is derived from an EMBL/GenBank/DDBJ whole genome shotgun (WGS) entry which is preliminary data.</text>
</comment>
<dbReference type="RefSeq" id="WP_342448633.1">
    <property type="nucleotide sequence ID" value="NZ_JAATJA010000005.1"/>
</dbReference>
<gene>
    <name evidence="8" type="ORF">GGQ74_003111</name>
</gene>
<keyword evidence="3 6" id="KW-0812">Transmembrane</keyword>
<dbReference type="AlphaFoldDB" id="A0A846QXQ2"/>
<organism evidence="8 9">
    <name type="scientific">Desulfobaculum xiamenense</name>
    <dbReference type="NCBI Taxonomy" id="995050"/>
    <lineage>
        <taxon>Bacteria</taxon>
        <taxon>Pseudomonadati</taxon>
        <taxon>Thermodesulfobacteriota</taxon>
        <taxon>Desulfovibrionia</taxon>
        <taxon>Desulfovibrionales</taxon>
        <taxon>Desulfovibrionaceae</taxon>
        <taxon>Desulfobaculum</taxon>
    </lineage>
</organism>
<feature type="transmembrane region" description="Helical" evidence="6">
    <location>
        <begin position="31"/>
        <end position="50"/>
    </location>
</feature>
<dbReference type="PANTHER" id="PTHR32322">
    <property type="entry name" value="INNER MEMBRANE TRANSPORTER"/>
    <property type="match status" value="1"/>
</dbReference>
<dbReference type="Pfam" id="PF00892">
    <property type="entry name" value="EamA"/>
    <property type="match status" value="2"/>
</dbReference>
<dbReference type="InterPro" id="IPR037185">
    <property type="entry name" value="EmrE-like"/>
</dbReference>
<feature type="transmembrane region" description="Helical" evidence="6">
    <location>
        <begin position="177"/>
        <end position="195"/>
    </location>
</feature>
<keyword evidence="9" id="KW-1185">Reference proteome</keyword>
<dbReference type="GO" id="GO:0005886">
    <property type="term" value="C:plasma membrane"/>
    <property type="evidence" value="ECO:0007669"/>
    <property type="project" value="UniProtKB-SubCell"/>
</dbReference>
<keyword evidence="5 6" id="KW-0472">Membrane</keyword>